<dbReference type="AlphaFoldDB" id="A0A139HJH2"/>
<evidence type="ECO:0000313" key="3">
    <source>
        <dbReference type="Proteomes" id="UP000070133"/>
    </source>
</evidence>
<evidence type="ECO:0000313" key="2">
    <source>
        <dbReference type="EMBL" id="KXT02553.1"/>
    </source>
</evidence>
<gene>
    <name evidence="2" type="ORF">AC578_10667</name>
</gene>
<comment type="caution">
    <text evidence="2">The sequence shown here is derived from an EMBL/GenBank/DDBJ whole genome shotgun (WGS) entry which is preliminary data.</text>
</comment>
<name>A0A139HJH2_9PEZI</name>
<feature type="region of interest" description="Disordered" evidence="1">
    <location>
        <begin position="438"/>
        <end position="475"/>
    </location>
</feature>
<feature type="compositionally biased region" description="Polar residues" evidence="1">
    <location>
        <begin position="457"/>
        <end position="475"/>
    </location>
</feature>
<dbReference type="OrthoDB" id="3634462at2759"/>
<organism evidence="2 3">
    <name type="scientific">Pseudocercospora eumusae</name>
    <dbReference type="NCBI Taxonomy" id="321146"/>
    <lineage>
        <taxon>Eukaryota</taxon>
        <taxon>Fungi</taxon>
        <taxon>Dikarya</taxon>
        <taxon>Ascomycota</taxon>
        <taxon>Pezizomycotina</taxon>
        <taxon>Dothideomycetes</taxon>
        <taxon>Dothideomycetidae</taxon>
        <taxon>Mycosphaerellales</taxon>
        <taxon>Mycosphaerellaceae</taxon>
        <taxon>Pseudocercospora</taxon>
    </lineage>
</organism>
<proteinExistence type="predicted"/>
<evidence type="ECO:0008006" key="4">
    <source>
        <dbReference type="Google" id="ProtNLM"/>
    </source>
</evidence>
<protein>
    <recommendedName>
        <fullName evidence="4">F-box domain-containing protein</fullName>
    </recommendedName>
</protein>
<keyword evidence="3" id="KW-1185">Reference proteome</keyword>
<feature type="region of interest" description="Disordered" evidence="1">
    <location>
        <begin position="1"/>
        <end position="39"/>
    </location>
</feature>
<dbReference type="EMBL" id="LFZN01000040">
    <property type="protein sequence ID" value="KXT02553.1"/>
    <property type="molecule type" value="Genomic_DNA"/>
</dbReference>
<reference evidence="2 3" key="1">
    <citation type="submission" date="2015-07" db="EMBL/GenBank/DDBJ databases">
        <title>Comparative genomics of the Sigatoka disease complex on banana suggests a link between parallel evolutionary changes in Pseudocercospora fijiensis and Pseudocercospora eumusae and increased virulence on the banana host.</title>
        <authorList>
            <person name="Chang T.-C."/>
            <person name="Salvucci A."/>
            <person name="Crous P.W."/>
            <person name="Stergiopoulos I."/>
        </authorList>
    </citation>
    <scope>NUCLEOTIDE SEQUENCE [LARGE SCALE GENOMIC DNA]</scope>
    <source>
        <strain evidence="2 3">CBS 114824</strain>
    </source>
</reference>
<evidence type="ECO:0000256" key="1">
    <source>
        <dbReference type="SAM" id="MobiDB-lite"/>
    </source>
</evidence>
<accession>A0A139HJH2</accession>
<sequence>MRRPSYSDDFDFPNPTGTKDADPPNLLHPTSATWHESTRTKKTADIREALDFQNQLDEASQKLTSICSSDVAGQNEEVAQCAARIASARAGLSQFWAKMVGTHLFNERRATAGAARRVFDVPELLERILTFLGRRELLIVQQVDRTMFAAIENSIILARKLHLVPNASGHLETPFSKARKYRYRTCPGSCRRRWTSPFHLPGFKCYSMSRMPYVAAPPGALGDASDPENYRYRTLAAAVRPRKEGAAPIGARCRKMLICNPPVTEMQVYPHCCSYVHYEHDYAFGSQGFLPSVALPPPQPPTLNPFAAQPFPQTFQPPQPIPPPNPRPNIKPVTNKNGITVGDLLDKASELALVHKLCPFASPGYHDQNGNVKVSVQFATTVKLKEDDPAVKLTRVPPTFPFDDVDLSTSMSPSDPASHSARLNRYIGAKRAAYDEGRPIPTFDEFKASEEEDEHQGMSTEQFAALISSQQQNQD</sequence>
<feature type="compositionally biased region" description="Basic and acidic residues" evidence="1">
    <location>
        <begin position="438"/>
        <end position="449"/>
    </location>
</feature>
<dbReference type="Proteomes" id="UP000070133">
    <property type="component" value="Unassembled WGS sequence"/>
</dbReference>